<proteinExistence type="inferred from homology"/>
<evidence type="ECO:0000256" key="1">
    <source>
        <dbReference type="ARBA" id="ARBA00038090"/>
    </source>
</evidence>
<comment type="similarity">
    <text evidence="1">Belongs to the LTO1 family.</text>
</comment>
<feature type="region of interest" description="Disordered" evidence="2">
    <location>
        <begin position="204"/>
        <end position="235"/>
    </location>
</feature>
<dbReference type="InterPro" id="IPR019191">
    <property type="entry name" value="Essential_protein_Yae1_N"/>
</dbReference>
<dbReference type="EMBL" id="LN483142">
    <property type="protein sequence ID" value="CED82847.1"/>
    <property type="molecule type" value="Genomic_DNA"/>
</dbReference>
<name>A0A0F7SL76_PHARH</name>
<feature type="domain" description="Essential protein Yae1 N-terminal" evidence="3">
    <location>
        <begin position="47"/>
        <end position="84"/>
    </location>
</feature>
<protein>
    <submittedName>
        <fullName evidence="4">Uncharacterized conserved protein</fullName>
    </submittedName>
</protein>
<feature type="region of interest" description="Disordered" evidence="2">
    <location>
        <begin position="123"/>
        <end position="164"/>
    </location>
</feature>
<dbReference type="PANTHER" id="PTHR28532:SF1">
    <property type="entry name" value="ORAL CANCER OVEREXPRESSED 1"/>
    <property type="match status" value="1"/>
</dbReference>
<feature type="compositionally biased region" description="Low complexity" evidence="2">
    <location>
        <begin position="145"/>
        <end position="164"/>
    </location>
</feature>
<dbReference type="PANTHER" id="PTHR28532">
    <property type="entry name" value="GEO13458P1"/>
    <property type="match status" value="1"/>
</dbReference>
<accession>A0A0F7SL76</accession>
<evidence type="ECO:0000313" key="4">
    <source>
        <dbReference type="EMBL" id="CED82847.1"/>
    </source>
</evidence>
<organism evidence="4">
    <name type="scientific">Phaffia rhodozyma</name>
    <name type="common">Yeast</name>
    <name type="synonym">Xanthophyllomyces dendrorhous</name>
    <dbReference type="NCBI Taxonomy" id="264483"/>
    <lineage>
        <taxon>Eukaryota</taxon>
        <taxon>Fungi</taxon>
        <taxon>Dikarya</taxon>
        <taxon>Basidiomycota</taxon>
        <taxon>Agaricomycotina</taxon>
        <taxon>Tremellomycetes</taxon>
        <taxon>Cystofilobasidiales</taxon>
        <taxon>Mrakiaceae</taxon>
        <taxon>Phaffia</taxon>
    </lineage>
</organism>
<reference evidence="4" key="1">
    <citation type="submission" date="2014-08" db="EMBL/GenBank/DDBJ databases">
        <authorList>
            <person name="Sharma Rahul"/>
            <person name="Thines Marco"/>
        </authorList>
    </citation>
    <scope>NUCLEOTIDE SEQUENCE</scope>
</reference>
<sequence length="252" mass="27067">MLRPVTDARNTQGTDGLGGCACAYTMADLFDSLDSLNHVEETFYQTGYREGFEHGALHGLFEGRALGKEKGFELWEEVGFYEGVGTFWRDLLGKETKSASRAINHINQLLHLISLFPTHNISDPENQASIPPTQSLTPDESNSAPSTTPALLSTEPTSSTAASPEVDISALLERIRAKYKLVCSSLGIRPRLVEATMPSVNNVDDAGFDGASGIDTPRESQTGTEESGSRAGSRKGTVVVNGIEVSSKALLF</sequence>
<evidence type="ECO:0000259" key="3">
    <source>
        <dbReference type="Pfam" id="PF09811"/>
    </source>
</evidence>
<dbReference type="InterPro" id="IPR052436">
    <property type="entry name" value="LTO1_adapter"/>
</dbReference>
<dbReference type="AlphaFoldDB" id="A0A0F7SL76"/>
<feature type="compositionally biased region" description="Polar residues" evidence="2">
    <location>
        <begin position="123"/>
        <end position="144"/>
    </location>
</feature>
<evidence type="ECO:0000256" key="2">
    <source>
        <dbReference type="SAM" id="MobiDB-lite"/>
    </source>
</evidence>
<dbReference type="Pfam" id="PF09811">
    <property type="entry name" value="Yae1_N"/>
    <property type="match status" value="1"/>
</dbReference>